<protein>
    <recommendedName>
        <fullName evidence="2">Gag-pol polyprotein</fullName>
    </recommendedName>
</protein>
<accession>A0AAW2XKJ4</accession>
<reference evidence="1" key="1">
    <citation type="submission" date="2020-06" db="EMBL/GenBank/DDBJ databases">
        <authorList>
            <person name="Li T."/>
            <person name="Hu X."/>
            <person name="Zhang T."/>
            <person name="Song X."/>
            <person name="Zhang H."/>
            <person name="Dai N."/>
            <person name="Sheng W."/>
            <person name="Hou X."/>
            <person name="Wei L."/>
        </authorList>
    </citation>
    <scope>NUCLEOTIDE SEQUENCE</scope>
    <source>
        <strain evidence="1">KEN1</strain>
        <tissue evidence="1">Leaf</tissue>
    </source>
</reference>
<sequence>MAVEEKGLLTCPRSWRDTPQRPKSDKFFCFHNDYGHTMEECRHLKYEIERRVLGEKLGARDPMKKERETKLRRLGRPGQGPLGRRLPSRAKIVDQRGTRHIPEGSNRGRGYGRYPLIQFGRAERSGTRTSHNDALVITAVLADYEVGIIFIDSGSSADILFGEAYDQMQLGDVSLEKVNTSLYGFAGEVVHPRGMISLPLTMEQEPPEILKRNLDEDHQGVPFSKKGKETVAEGALKEMEAPAKVQPTEELLNIKVIPGSLDKTT</sequence>
<organism evidence="1">
    <name type="scientific">Sesamum latifolium</name>
    <dbReference type="NCBI Taxonomy" id="2727402"/>
    <lineage>
        <taxon>Eukaryota</taxon>
        <taxon>Viridiplantae</taxon>
        <taxon>Streptophyta</taxon>
        <taxon>Embryophyta</taxon>
        <taxon>Tracheophyta</taxon>
        <taxon>Spermatophyta</taxon>
        <taxon>Magnoliopsida</taxon>
        <taxon>eudicotyledons</taxon>
        <taxon>Gunneridae</taxon>
        <taxon>Pentapetalae</taxon>
        <taxon>asterids</taxon>
        <taxon>lamiids</taxon>
        <taxon>Lamiales</taxon>
        <taxon>Pedaliaceae</taxon>
        <taxon>Sesamum</taxon>
    </lineage>
</organism>
<dbReference type="PANTHER" id="PTHR33240:SF8">
    <property type="entry name" value="OS03G0439900 PROTEIN"/>
    <property type="match status" value="1"/>
</dbReference>
<gene>
    <name evidence="1" type="ORF">Slati_1344000</name>
</gene>
<proteinExistence type="predicted"/>
<reference evidence="1" key="2">
    <citation type="journal article" date="2024" name="Plant">
        <title>Genomic evolution and insights into agronomic trait innovations of Sesamum species.</title>
        <authorList>
            <person name="Miao H."/>
            <person name="Wang L."/>
            <person name="Qu L."/>
            <person name="Liu H."/>
            <person name="Sun Y."/>
            <person name="Le M."/>
            <person name="Wang Q."/>
            <person name="Wei S."/>
            <person name="Zheng Y."/>
            <person name="Lin W."/>
            <person name="Duan Y."/>
            <person name="Cao H."/>
            <person name="Xiong S."/>
            <person name="Wang X."/>
            <person name="Wei L."/>
            <person name="Li C."/>
            <person name="Ma Q."/>
            <person name="Ju M."/>
            <person name="Zhao R."/>
            <person name="Li G."/>
            <person name="Mu C."/>
            <person name="Tian Q."/>
            <person name="Mei H."/>
            <person name="Zhang T."/>
            <person name="Gao T."/>
            <person name="Zhang H."/>
        </authorList>
    </citation>
    <scope>NUCLEOTIDE SEQUENCE</scope>
    <source>
        <strain evidence="1">KEN1</strain>
    </source>
</reference>
<evidence type="ECO:0008006" key="2">
    <source>
        <dbReference type="Google" id="ProtNLM"/>
    </source>
</evidence>
<evidence type="ECO:0000313" key="1">
    <source>
        <dbReference type="EMBL" id="KAL0453659.1"/>
    </source>
</evidence>
<dbReference type="EMBL" id="JACGWN010000004">
    <property type="protein sequence ID" value="KAL0453659.1"/>
    <property type="molecule type" value="Genomic_DNA"/>
</dbReference>
<comment type="caution">
    <text evidence="1">The sequence shown here is derived from an EMBL/GenBank/DDBJ whole genome shotgun (WGS) entry which is preliminary data.</text>
</comment>
<dbReference type="PANTHER" id="PTHR33240">
    <property type="entry name" value="OS08G0508500 PROTEIN"/>
    <property type="match status" value="1"/>
</dbReference>
<dbReference type="AlphaFoldDB" id="A0AAW2XKJ4"/>
<name>A0AAW2XKJ4_9LAMI</name>